<reference evidence="2 3" key="1">
    <citation type="journal article" date="2024" name="Commun. Biol.">
        <title>Comparative genomic analysis of thermophilic fungi reveals convergent evolutionary adaptations and gene losses.</title>
        <authorList>
            <person name="Steindorff A.S."/>
            <person name="Aguilar-Pontes M.V."/>
            <person name="Robinson A.J."/>
            <person name="Andreopoulos B."/>
            <person name="LaButti K."/>
            <person name="Kuo A."/>
            <person name="Mondo S."/>
            <person name="Riley R."/>
            <person name="Otillar R."/>
            <person name="Haridas S."/>
            <person name="Lipzen A."/>
            <person name="Grimwood J."/>
            <person name="Schmutz J."/>
            <person name="Clum A."/>
            <person name="Reid I.D."/>
            <person name="Moisan M.C."/>
            <person name="Butler G."/>
            <person name="Nguyen T.T.M."/>
            <person name="Dewar K."/>
            <person name="Conant G."/>
            <person name="Drula E."/>
            <person name="Henrissat B."/>
            <person name="Hansel C."/>
            <person name="Singer S."/>
            <person name="Hutchinson M.I."/>
            <person name="de Vries R.P."/>
            <person name="Natvig D.O."/>
            <person name="Powell A.J."/>
            <person name="Tsang A."/>
            <person name="Grigoriev I.V."/>
        </authorList>
    </citation>
    <scope>NUCLEOTIDE SEQUENCE [LARGE SCALE GENOMIC DNA]</scope>
    <source>
        <strain evidence="2 3">ATCC 24622</strain>
    </source>
</reference>
<dbReference type="Proteomes" id="UP001586593">
    <property type="component" value="Unassembled WGS sequence"/>
</dbReference>
<feature type="region of interest" description="Disordered" evidence="1">
    <location>
        <begin position="96"/>
        <end position="152"/>
    </location>
</feature>
<evidence type="ECO:0000313" key="3">
    <source>
        <dbReference type="Proteomes" id="UP001586593"/>
    </source>
</evidence>
<organism evidence="2 3">
    <name type="scientific">Phialemonium thermophilum</name>
    <dbReference type="NCBI Taxonomy" id="223376"/>
    <lineage>
        <taxon>Eukaryota</taxon>
        <taxon>Fungi</taxon>
        <taxon>Dikarya</taxon>
        <taxon>Ascomycota</taxon>
        <taxon>Pezizomycotina</taxon>
        <taxon>Sordariomycetes</taxon>
        <taxon>Sordariomycetidae</taxon>
        <taxon>Cephalothecales</taxon>
        <taxon>Cephalothecaceae</taxon>
        <taxon>Phialemonium</taxon>
    </lineage>
</organism>
<gene>
    <name evidence="2" type="ORF">VTK73DRAFT_9469</name>
</gene>
<feature type="region of interest" description="Disordered" evidence="1">
    <location>
        <begin position="23"/>
        <end position="42"/>
    </location>
</feature>
<name>A0ABR3W1X1_9PEZI</name>
<feature type="compositionally biased region" description="Basic and acidic residues" evidence="1">
    <location>
        <begin position="125"/>
        <end position="140"/>
    </location>
</feature>
<comment type="caution">
    <text evidence="2">The sequence shown here is derived from an EMBL/GenBank/DDBJ whole genome shotgun (WGS) entry which is preliminary data.</text>
</comment>
<proteinExistence type="predicted"/>
<accession>A0ABR3W1X1</accession>
<sequence length="168" mass="18385">MTHWNRTSASARSASLSVRSIHSYSPCRSPGISSSVDSIASGDAPSPMAALRMFTTISAHRNTPPAFCPMRTTVRFRSSHSATRLRLTYRRMSSAPRTCMTTSIAPPLSSPTPTPTGSPLATHMLKSELRASRASDESRSRRYARPQSSDTSTKMNVRLVVVSRLWVT</sequence>
<evidence type="ECO:0000256" key="1">
    <source>
        <dbReference type="SAM" id="MobiDB-lite"/>
    </source>
</evidence>
<dbReference type="EMBL" id="JAZHXJ010000798">
    <property type="protein sequence ID" value="KAL1851086.1"/>
    <property type="molecule type" value="Genomic_DNA"/>
</dbReference>
<keyword evidence="3" id="KW-1185">Reference proteome</keyword>
<protein>
    <submittedName>
        <fullName evidence="2">Uncharacterized protein</fullName>
    </submittedName>
</protein>
<evidence type="ECO:0000313" key="2">
    <source>
        <dbReference type="EMBL" id="KAL1851086.1"/>
    </source>
</evidence>